<dbReference type="EMBL" id="CP021056">
    <property type="protein sequence ID" value="QXE23545.1"/>
    <property type="molecule type" value="Genomic_DNA"/>
</dbReference>
<keyword evidence="2" id="KW-1185">Reference proteome</keyword>
<name>A0A975T7L0_9NOST</name>
<reference evidence="1" key="1">
    <citation type="submission" date="2017-04" db="EMBL/GenBank/DDBJ databases">
        <title>Genome deletions in a multicellular cyanobacterial endosymbiont for morphological adaptation in marine diatoms.</title>
        <authorList>
            <person name="Wang Y."/>
            <person name="Gao H."/>
            <person name="Li R."/>
            <person name="Xu X."/>
        </authorList>
    </citation>
    <scope>NUCLEOTIDE SEQUENCE</scope>
    <source>
        <strain evidence="1">FACHB 800</strain>
    </source>
</reference>
<proteinExistence type="predicted"/>
<evidence type="ECO:0000313" key="2">
    <source>
        <dbReference type="Proteomes" id="UP000683511"/>
    </source>
</evidence>
<dbReference type="AlphaFoldDB" id="A0A975T7L0"/>
<accession>A0A975T7L0</accession>
<dbReference type="KEGG" id="rsin:B6N60_02235"/>
<evidence type="ECO:0000313" key="1">
    <source>
        <dbReference type="EMBL" id="QXE23545.1"/>
    </source>
</evidence>
<sequence>MINIILPVAEMRSHLCFWDKLSLLWLIYLCSSNKA</sequence>
<gene>
    <name evidence="1" type="ORF">B6N60_02235</name>
</gene>
<organism evidence="1 2">
    <name type="scientific">Richelia sinica FACHB-800</name>
    <dbReference type="NCBI Taxonomy" id="1357546"/>
    <lineage>
        <taxon>Bacteria</taxon>
        <taxon>Bacillati</taxon>
        <taxon>Cyanobacteriota</taxon>
        <taxon>Cyanophyceae</taxon>
        <taxon>Nostocales</taxon>
        <taxon>Nostocaceae</taxon>
        <taxon>Richelia</taxon>
    </lineage>
</organism>
<dbReference type="Proteomes" id="UP000683511">
    <property type="component" value="Chromosome"/>
</dbReference>
<protein>
    <submittedName>
        <fullName evidence="1">Uncharacterized protein</fullName>
    </submittedName>
</protein>